<proteinExistence type="predicted"/>
<reference evidence="4" key="1">
    <citation type="journal article" date="2019" name="Int. J. Syst. Evol. Microbiol.">
        <title>The Global Catalogue of Microorganisms (GCM) 10K type strain sequencing project: providing services to taxonomists for standard genome sequencing and annotation.</title>
        <authorList>
            <consortium name="The Broad Institute Genomics Platform"/>
            <consortium name="The Broad Institute Genome Sequencing Center for Infectious Disease"/>
            <person name="Wu L."/>
            <person name="Ma J."/>
        </authorList>
    </citation>
    <scope>NUCLEOTIDE SEQUENCE [LARGE SCALE GENOMIC DNA]</scope>
    <source>
        <strain evidence="4">NCAIM B.02333</strain>
    </source>
</reference>
<evidence type="ECO:0000256" key="1">
    <source>
        <dbReference type="SAM" id="MobiDB-lite"/>
    </source>
</evidence>
<dbReference type="InterPro" id="IPR008978">
    <property type="entry name" value="HSP20-like_chaperone"/>
</dbReference>
<organism evidence="3 4">
    <name type="scientific">Aquipuribacter hungaricus</name>
    <dbReference type="NCBI Taxonomy" id="545624"/>
    <lineage>
        <taxon>Bacteria</taxon>
        <taxon>Bacillati</taxon>
        <taxon>Actinomycetota</taxon>
        <taxon>Actinomycetes</taxon>
        <taxon>Micrococcales</taxon>
        <taxon>Intrasporangiaceae</taxon>
        <taxon>Aquipuribacter</taxon>
    </lineage>
</organism>
<gene>
    <name evidence="3" type="ORF">ACFOLH_08595</name>
</gene>
<keyword evidence="4" id="KW-1185">Reference proteome</keyword>
<comment type="caution">
    <text evidence="3">The sequence shown here is derived from an EMBL/GenBank/DDBJ whole genome shotgun (WGS) entry which is preliminary data.</text>
</comment>
<dbReference type="InterPro" id="IPR040612">
    <property type="entry name" value="ArsA_HSP20-like"/>
</dbReference>
<dbReference type="Pfam" id="PF17886">
    <property type="entry name" value="ArsA_HSP20"/>
    <property type="match status" value="1"/>
</dbReference>
<evidence type="ECO:0000313" key="3">
    <source>
        <dbReference type="EMBL" id="MFC3688399.1"/>
    </source>
</evidence>
<protein>
    <recommendedName>
        <fullName evidence="2">ArsA HSP20-like domain-containing protein</fullName>
    </recommendedName>
</protein>
<name>A0ABV7WGB3_9MICO</name>
<dbReference type="RefSeq" id="WP_340296076.1">
    <property type="nucleotide sequence ID" value="NZ_JBBEOI010000397.1"/>
</dbReference>
<feature type="region of interest" description="Disordered" evidence="1">
    <location>
        <begin position="34"/>
        <end position="66"/>
    </location>
</feature>
<dbReference type="Proteomes" id="UP001595685">
    <property type="component" value="Unassembled WGS sequence"/>
</dbReference>
<evidence type="ECO:0000313" key="4">
    <source>
        <dbReference type="Proteomes" id="UP001595685"/>
    </source>
</evidence>
<dbReference type="EMBL" id="JBHRWW010000004">
    <property type="protein sequence ID" value="MFC3688399.1"/>
    <property type="molecule type" value="Genomic_DNA"/>
</dbReference>
<sequence>MTGRVVLDLGCCPAGSQPGTAVRRAGGKVLELATGPDAGPDAGPAVDVASTPGAADSLRLGAPPADPDGWEGRVARLLGLHAGAVAAGVPVPLADHVVTWARVRRELEADRWDVVVLAVAPYAVPALVEAPAVLLDVVDARLDALAPGAGTDPSAASQLVELLDLRPALVAARDLAEGAAAAGHPGQHQGCDRPGSTGLATVDRDDPAGPPVRSVRVEADGDGLVWSVALPRGLRPVLAHDGRRLRVGTGPARRTFRLPAALTRCEVRAARVVADRLEVRFEPHPDAWR</sequence>
<feature type="domain" description="ArsA HSP20-like" evidence="2">
    <location>
        <begin position="238"/>
        <end position="281"/>
    </location>
</feature>
<evidence type="ECO:0000259" key="2">
    <source>
        <dbReference type="Pfam" id="PF17886"/>
    </source>
</evidence>
<dbReference type="Gene3D" id="2.60.40.790">
    <property type="match status" value="1"/>
</dbReference>
<accession>A0ABV7WGB3</accession>